<keyword evidence="2" id="KW-1185">Reference proteome</keyword>
<dbReference type="Gene3D" id="3.40.190.10">
    <property type="entry name" value="Periplasmic binding protein-like II"/>
    <property type="match status" value="2"/>
</dbReference>
<proteinExistence type="predicted"/>
<comment type="caution">
    <text evidence="1">The sequence shown here is derived from an EMBL/GenBank/DDBJ whole genome shotgun (WGS) entry which is preliminary data.</text>
</comment>
<evidence type="ECO:0000313" key="2">
    <source>
        <dbReference type="Proteomes" id="UP001174909"/>
    </source>
</evidence>
<dbReference type="PANTHER" id="PTHR35841">
    <property type="entry name" value="PHOSPHONATES-BINDING PERIPLASMIC PROTEIN"/>
    <property type="match status" value="1"/>
</dbReference>
<accession>A0AA35RV40</accession>
<organism evidence="1 2">
    <name type="scientific">Geodia barretti</name>
    <name type="common">Barrett's horny sponge</name>
    <dbReference type="NCBI Taxonomy" id="519541"/>
    <lineage>
        <taxon>Eukaryota</taxon>
        <taxon>Metazoa</taxon>
        <taxon>Porifera</taxon>
        <taxon>Demospongiae</taxon>
        <taxon>Heteroscleromorpha</taxon>
        <taxon>Tetractinellida</taxon>
        <taxon>Astrophorina</taxon>
        <taxon>Geodiidae</taxon>
        <taxon>Geodia</taxon>
    </lineage>
</organism>
<evidence type="ECO:0000313" key="1">
    <source>
        <dbReference type="EMBL" id="CAI8018283.1"/>
    </source>
</evidence>
<reference evidence="1" key="1">
    <citation type="submission" date="2023-03" db="EMBL/GenBank/DDBJ databases">
        <authorList>
            <person name="Steffen K."/>
            <person name="Cardenas P."/>
        </authorList>
    </citation>
    <scope>NUCLEOTIDE SEQUENCE</scope>
</reference>
<dbReference type="Pfam" id="PF12974">
    <property type="entry name" value="Phosphonate-bd"/>
    <property type="match status" value="1"/>
</dbReference>
<sequence length="264" mass="28751">MIRLGATGSQAHLDLCRALETVFRRDGVEFDWVLYSGYDEMVDAFVRGEINLAWNGPLSHVKMRRALADGAPVLALRDVDIGFTTRFITRADSAIDTVEDLPGTRFAFAARDSVEAGLLPVHFLKEMGINPSHSLAAADFFDQRDPQHSSDQVDVALQVLNRSYDAGAISARAMDTLKDRHGVDADQLRVFWTSPGYSHCCFTARPEIDPGEAAQVTAALVAVDDGDEAGRAVLKAEACDRLLPGIEDGWELVEAAALSEGLLY</sequence>
<dbReference type="PANTHER" id="PTHR35841:SF1">
    <property type="entry name" value="PHOSPHONATES-BINDING PERIPLASMIC PROTEIN"/>
    <property type="match status" value="1"/>
</dbReference>
<dbReference type="SUPFAM" id="SSF53850">
    <property type="entry name" value="Periplasmic binding protein-like II"/>
    <property type="match status" value="1"/>
</dbReference>
<dbReference type="EMBL" id="CASHTH010001687">
    <property type="protein sequence ID" value="CAI8018283.1"/>
    <property type="molecule type" value="Genomic_DNA"/>
</dbReference>
<dbReference type="AlphaFoldDB" id="A0AA35RV40"/>
<dbReference type="Proteomes" id="UP001174909">
    <property type="component" value="Unassembled WGS sequence"/>
</dbReference>
<name>A0AA35RV40_GEOBA</name>
<protein>
    <submittedName>
        <fullName evidence="1">Probable ABC transporter phosphite binding protein PhnD1</fullName>
    </submittedName>
</protein>
<gene>
    <name evidence="1" type="ORF">GBAR_LOCUS11074</name>
</gene>